<dbReference type="Gene3D" id="3.90.550.10">
    <property type="entry name" value="Spore Coat Polysaccharide Biosynthesis Protein SpsA, Chain A"/>
    <property type="match status" value="1"/>
</dbReference>
<keyword evidence="2" id="KW-0328">Glycosyltransferase</keyword>
<dbReference type="PANTHER" id="PTHR10859">
    <property type="entry name" value="GLYCOSYL TRANSFERASE"/>
    <property type="match status" value="1"/>
</dbReference>
<dbReference type="SUPFAM" id="SSF53448">
    <property type="entry name" value="Nucleotide-diphospho-sugar transferases"/>
    <property type="match status" value="1"/>
</dbReference>
<sequence length="86" mass="9432">MKRLMIVVPAYNEEEALPKTLDVLDGVLSDLIETNKVDKASKIVIVNDGSADKTWSIIEDAAAKMTTFLVLILVVTMDTKMPLLLA</sequence>
<feature type="domain" description="Glycosyltransferase 2-like" evidence="1">
    <location>
        <begin position="6"/>
        <end position="63"/>
    </location>
</feature>
<dbReference type="PANTHER" id="PTHR10859:SF91">
    <property type="entry name" value="DOLICHYL-PHOSPHATE BETA-GLUCOSYLTRANSFERASE"/>
    <property type="match status" value="1"/>
</dbReference>
<evidence type="ECO:0000313" key="3">
    <source>
        <dbReference type="Proteomes" id="UP000254621"/>
    </source>
</evidence>
<dbReference type="GO" id="GO:0016757">
    <property type="term" value="F:glycosyltransferase activity"/>
    <property type="evidence" value="ECO:0007669"/>
    <property type="project" value="UniProtKB-KW"/>
</dbReference>
<protein>
    <submittedName>
        <fullName evidence="2">Uncharacterized glycosyltransferase ykoT</fullName>
        <ecNumber evidence="2">2.4.-.-</ecNumber>
    </submittedName>
</protein>
<evidence type="ECO:0000313" key="2">
    <source>
        <dbReference type="EMBL" id="SUP58982.1"/>
    </source>
</evidence>
<gene>
    <name evidence="2" type="primary">ykoT_1</name>
    <name evidence="2" type="ORF">NCTC13645_01233</name>
</gene>
<dbReference type="EC" id="2.4.-.-" evidence="2"/>
<dbReference type="AlphaFoldDB" id="A0A380P3C2"/>
<name>A0A380P3C2_WEIVI</name>
<dbReference type="Pfam" id="PF00535">
    <property type="entry name" value="Glycos_transf_2"/>
    <property type="match status" value="1"/>
</dbReference>
<accession>A0A380P3C2</accession>
<dbReference type="InterPro" id="IPR029044">
    <property type="entry name" value="Nucleotide-diphossugar_trans"/>
</dbReference>
<organism evidence="2 3">
    <name type="scientific">Weissella viridescens</name>
    <name type="common">Lactobacillus viridescens</name>
    <dbReference type="NCBI Taxonomy" id="1629"/>
    <lineage>
        <taxon>Bacteria</taxon>
        <taxon>Bacillati</taxon>
        <taxon>Bacillota</taxon>
        <taxon>Bacilli</taxon>
        <taxon>Lactobacillales</taxon>
        <taxon>Lactobacillaceae</taxon>
        <taxon>Weissella</taxon>
    </lineage>
</organism>
<dbReference type="GO" id="GO:0006487">
    <property type="term" value="P:protein N-linked glycosylation"/>
    <property type="evidence" value="ECO:0007669"/>
    <property type="project" value="TreeGrafter"/>
</dbReference>
<evidence type="ECO:0000259" key="1">
    <source>
        <dbReference type="Pfam" id="PF00535"/>
    </source>
</evidence>
<dbReference type="Proteomes" id="UP000254621">
    <property type="component" value="Unassembled WGS sequence"/>
</dbReference>
<keyword evidence="2" id="KW-0808">Transferase</keyword>
<dbReference type="InterPro" id="IPR001173">
    <property type="entry name" value="Glyco_trans_2-like"/>
</dbReference>
<proteinExistence type="predicted"/>
<reference evidence="2 3" key="1">
    <citation type="submission" date="2018-06" db="EMBL/GenBank/DDBJ databases">
        <authorList>
            <consortium name="Pathogen Informatics"/>
            <person name="Doyle S."/>
        </authorList>
    </citation>
    <scope>NUCLEOTIDE SEQUENCE [LARGE SCALE GENOMIC DNA]</scope>
    <source>
        <strain evidence="2 3">NCTC13645</strain>
    </source>
</reference>
<dbReference type="EMBL" id="UHIV01000004">
    <property type="protein sequence ID" value="SUP58982.1"/>
    <property type="molecule type" value="Genomic_DNA"/>
</dbReference>